<sequence>MKRAWSVLILAIVILCTAVCTANAIEVSPDMEGYFKVGYTDGNTYAVRLELGEGAVKAYILPYDFLYLGMVAEDGIYFSDRNNPNRWGVLREFDGNTALITGHDADAGKTREFSAIRITEEEAVEIAEETRQRDANDGCVHNLKQLGLYLHLFAKDHDGELPYDLAELFPEYVTDKSVFVCPSRGGEFRDFEMDYEYIPGFRSNSPNASQEAVLIEVGGNHTSPTDSYHVLYLDGHVEGKTR</sequence>
<dbReference type="AlphaFoldDB" id="A0A419ERB4"/>
<feature type="chain" id="PRO_5019304550" evidence="1">
    <location>
        <begin position="25"/>
        <end position="242"/>
    </location>
</feature>
<organism evidence="2 3">
    <name type="scientific">Candidatus Abyssobacteria bacterium SURF_17</name>
    <dbReference type="NCBI Taxonomy" id="2093361"/>
    <lineage>
        <taxon>Bacteria</taxon>
        <taxon>Pseudomonadati</taxon>
        <taxon>Candidatus Hydrogenedentota</taxon>
        <taxon>Candidatus Abyssobacteria</taxon>
    </lineage>
</organism>
<comment type="caution">
    <text evidence="2">The sequence shown here is derived from an EMBL/GenBank/DDBJ whole genome shotgun (WGS) entry which is preliminary data.</text>
</comment>
<protein>
    <submittedName>
        <fullName evidence="2">Uncharacterized protein</fullName>
    </submittedName>
</protein>
<name>A0A419ERB4_9BACT</name>
<dbReference type="Proteomes" id="UP000285961">
    <property type="component" value="Unassembled WGS sequence"/>
</dbReference>
<dbReference type="EMBL" id="QZKI01000121">
    <property type="protein sequence ID" value="RJP65884.1"/>
    <property type="molecule type" value="Genomic_DNA"/>
</dbReference>
<reference evidence="2 3" key="1">
    <citation type="journal article" date="2017" name="ISME J.">
        <title>Energy and carbon metabolisms in a deep terrestrial subsurface fluid microbial community.</title>
        <authorList>
            <person name="Momper L."/>
            <person name="Jungbluth S.P."/>
            <person name="Lee M.D."/>
            <person name="Amend J.P."/>
        </authorList>
    </citation>
    <scope>NUCLEOTIDE SEQUENCE [LARGE SCALE GENOMIC DNA]</scope>
    <source>
        <strain evidence="2">SURF_17</strain>
    </source>
</reference>
<evidence type="ECO:0000313" key="3">
    <source>
        <dbReference type="Proteomes" id="UP000285961"/>
    </source>
</evidence>
<feature type="signal peptide" evidence="1">
    <location>
        <begin position="1"/>
        <end position="24"/>
    </location>
</feature>
<keyword evidence="1" id="KW-0732">Signal</keyword>
<evidence type="ECO:0000313" key="2">
    <source>
        <dbReference type="EMBL" id="RJP65884.1"/>
    </source>
</evidence>
<evidence type="ECO:0000256" key="1">
    <source>
        <dbReference type="SAM" id="SignalP"/>
    </source>
</evidence>
<accession>A0A419ERB4</accession>
<proteinExistence type="predicted"/>
<gene>
    <name evidence="2" type="ORF">C4532_16790</name>
</gene>